<dbReference type="PANTHER" id="PTHR45339:SF1">
    <property type="entry name" value="HYBRID SIGNAL TRANSDUCTION HISTIDINE KINASE J"/>
    <property type="match status" value="1"/>
</dbReference>
<dbReference type="InterPro" id="IPR011006">
    <property type="entry name" value="CheY-like_superfamily"/>
</dbReference>
<keyword evidence="4 8" id="KW-0597">Phosphoprotein</keyword>
<evidence type="ECO:0000259" key="11">
    <source>
        <dbReference type="PROSITE" id="PS50109"/>
    </source>
</evidence>
<dbReference type="PRINTS" id="PR00344">
    <property type="entry name" value="BCTRLSENSOR"/>
</dbReference>
<dbReference type="PROSITE" id="PS50110">
    <property type="entry name" value="RESPONSE_REGULATORY"/>
    <property type="match status" value="1"/>
</dbReference>
<dbReference type="InterPro" id="IPR036890">
    <property type="entry name" value="HATPase_C_sf"/>
</dbReference>
<dbReference type="SUPFAM" id="SSF47384">
    <property type="entry name" value="Homodimeric domain of signal transducing histidine kinase"/>
    <property type="match status" value="1"/>
</dbReference>
<dbReference type="SMART" id="SM00062">
    <property type="entry name" value="PBPb"/>
    <property type="match status" value="1"/>
</dbReference>
<dbReference type="SUPFAM" id="SSF55874">
    <property type="entry name" value="ATPase domain of HSP90 chaperone/DNA topoisomerase II/histidine kinase"/>
    <property type="match status" value="1"/>
</dbReference>
<accession>A0ABR7H756</accession>
<keyword evidence="9" id="KW-0812">Transmembrane</keyword>
<dbReference type="CDD" id="cd00082">
    <property type="entry name" value="HisKA"/>
    <property type="match status" value="1"/>
</dbReference>
<keyword evidence="10" id="KW-0732">Signal</keyword>
<dbReference type="PANTHER" id="PTHR45339">
    <property type="entry name" value="HYBRID SIGNAL TRANSDUCTION HISTIDINE KINASE J"/>
    <property type="match status" value="1"/>
</dbReference>
<evidence type="ECO:0000256" key="3">
    <source>
        <dbReference type="ARBA" id="ARBA00018672"/>
    </source>
</evidence>
<dbReference type="SMART" id="SM00448">
    <property type="entry name" value="REC"/>
    <property type="match status" value="1"/>
</dbReference>
<dbReference type="InterPro" id="IPR003661">
    <property type="entry name" value="HisK_dim/P_dom"/>
</dbReference>
<dbReference type="Pfam" id="PF00072">
    <property type="entry name" value="Response_reg"/>
    <property type="match status" value="1"/>
</dbReference>
<evidence type="ECO:0000256" key="10">
    <source>
        <dbReference type="SAM" id="SignalP"/>
    </source>
</evidence>
<dbReference type="SMART" id="SM00388">
    <property type="entry name" value="HisKA"/>
    <property type="match status" value="1"/>
</dbReference>
<evidence type="ECO:0000259" key="12">
    <source>
        <dbReference type="PROSITE" id="PS50110"/>
    </source>
</evidence>
<evidence type="ECO:0000256" key="1">
    <source>
        <dbReference type="ARBA" id="ARBA00000085"/>
    </source>
</evidence>
<feature type="transmembrane region" description="Helical" evidence="9">
    <location>
        <begin position="516"/>
        <end position="539"/>
    </location>
</feature>
<feature type="signal peptide" evidence="10">
    <location>
        <begin position="1"/>
        <end position="34"/>
    </location>
</feature>
<keyword evidence="9" id="KW-1133">Transmembrane helix</keyword>
<feature type="chain" id="PRO_5046973636" description="Stage 0 sporulation protein A homolog" evidence="10">
    <location>
        <begin position="35"/>
        <end position="936"/>
    </location>
</feature>
<evidence type="ECO:0000256" key="2">
    <source>
        <dbReference type="ARBA" id="ARBA00012438"/>
    </source>
</evidence>
<keyword evidence="9" id="KW-0472">Membrane</keyword>
<evidence type="ECO:0000313" key="13">
    <source>
        <dbReference type="EMBL" id="MBC5709024.1"/>
    </source>
</evidence>
<evidence type="ECO:0000256" key="8">
    <source>
        <dbReference type="PROSITE-ProRule" id="PRU00169"/>
    </source>
</evidence>
<evidence type="ECO:0000256" key="6">
    <source>
        <dbReference type="ARBA" id="ARBA00023012"/>
    </source>
</evidence>
<evidence type="ECO:0000313" key="14">
    <source>
        <dbReference type="Proteomes" id="UP000634672"/>
    </source>
</evidence>
<dbReference type="InterPro" id="IPR001789">
    <property type="entry name" value="Sig_transdc_resp-reg_receiver"/>
</dbReference>
<dbReference type="Proteomes" id="UP000634672">
    <property type="component" value="Unassembled WGS sequence"/>
</dbReference>
<comment type="caution">
    <text evidence="13">The sequence shown here is derived from an EMBL/GenBank/DDBJ whole genome shotgun (WGS) entry which is preliminary data.</text>
</comment>
<dbReference type="Gene3D" id="3.30.565.10">
    <property type="entry name" value="Histidine kinase-like ATPase, C-terminal domain"/>
    <property type="match status" value="1"/>
</dbReference>
<dbReference type="CDD" id="cd17546">
    <property type="entry name" value="REC_hyHK_CKI1_RcsC-like"/>
    <property type="match status" value="1"/>
</dbReference>
<keyword evidence="5" id="KW-0418">Kinase</keyword>
<dbReference type="InterPro" id="IPR005467">
    <property type="entry name" value="His_kinase_dom"/>
</dbReference>
<evidence type="ECO:0000256" key="9">
    <source>
        <dbReference type="SAM" id="Phobius"/>
    </source>
</evidence>
<dbReference type="InterPro" id="IPR003594">
    <property type="entry name" value="HATPase_dom"/>
</dbReference>
<dbReference type="SMART" id="SM00387">
    <property type="entry name" value="HATPase_c"/>
    <property type="match status" value="1"/>
</dbReference>
<comment type="catalytic activity">
    <reaction evidence="1">
        <text>ATP + protein L-histidine = ADP + protein N-phospho-L-histidine.</text>
        <dbReference type="EC" id="2.7.13.3"/>
    </reaction>
</comment>
<sequence>MGYLMRKKRKNIIKLLASVLLLAAIISSAMPISAAGNSPVRIRVPFPEAEGFTMTDENGNRSGLVVDFLYEIAKYTGWLYEFIDVDANDMTKEFIAGKYDLMGGTYYSEAFEKYFAYPDYSCGNTKAVLLTRQDNDNIKGYDLRDLNGKTIGVVERATDNIRRLEAFLSTNGLSYTLRPYTSEEVAANQINLDLKAGKIDLKLGNATDDTGEYRAVAYFDAQPHYLVAQPDNRELLNQLNWAMERIMLSDPHFPEEVYTRYFNDTSVENLLLIEEEKSYIKQKGTVTVAVPDHFHPLYCIGYEDGDHTGLVPELLKKITARYGIEFSYIIADSYAHTQQLVIEGKADMAGIFFDDAAETMREELVQTKSYAALSDLIVRNRAVTYPADGLTCGLLEGRQLPSYAKASKITYFKTIEEVLSAVNTGRVDFACGLSARVEQMMQDNIYANVVPVTLSANRMNISFAMPMPANPELLSIMNKGINSLSEEDRNSLLDHNLVSIGDAHVSLKNFVETNPILAITVISTFLLLVIIAIIVIANLRVKSANMQKDIVKAEADSRAKSEFLSRMSHEIRTPMNAIVGTTTLMAMEDNIPESIKVNLAKLSSTSQYLLGLINDILEMSRIDNGMLTIAKEDFSLQQQLDELCSMMQTQAQAREITLCCETNFKHSDLKGDAIRLKQVLMNLISNAIKFTSPGGRVYLRVEETTTTDKEAIYLFRVSDSGIGIKAEDLERIFESFEQAGANQIRSQGTGLGLPISRNIVRLMGGTLKVKSKINVGSEFFFSIPLSFGKPIELNTHLEPSFDLKNVRILLAEDNAINAEIAIEILNLKGIRTEHAVDGAEAVKCFEQSAPGYFNLILMDLRMPNMGGLEATRAIRASGHSDAAKIPIVALTANSFQKDRDMAKEAGMNDFLAKPMDIDLLYAVLKKCLLNKNDNSK</sequence>
<dbReference type="InterPro" id="IPR001638">
    <property type="entry name" value="Solute-binding_3/MltF_N"/>
</dbReference>
<keyword evidence="6" id="KW-0902">Two-component regulatory system</keyword>
<keyword evidence="5" id="KW-0808">Transferase</keyword>
<dbReference type="CDD" id="cd16922">
    <property type="entry name" value="HATPase_EvgS-ArcB-TorS-like"/>
    <property type="match status" value="1"/>
</dbReference>
<gene>
    <name evidence="13" type="ORF">H8S75_13780</name>
</gene>
<comment type="function">
    <text evidence="7">May play the central regulatory role in sporulation. It may be an element of the effector pathway responsible for the activation of sporulation genes in response to nutritional stress. Spo0A may act in concert with spo0H (a sigma factor) to control the expression of some genes that are critical to the sporulation process.</text>
</comment>
<feature type="domain" description="Histidine kinase" evidence="11">
    <location>
        <begin position="566"/>
        <end position="787"/>
    </location>
</feature>
<dbReference type="EC" id="2.7.13.3" evidence="2"/>
<dbReference type="Gene3D" id="1.10.287.130">
    <property type="match status" value="1"/>
</dbReference>
<dbReference type="PROSITE" id="PS50109">
    <property type="entry name" value="HIS_KIN"/>
    <property type="match status" value="1"/>
</dbReference>
<keyword evidence="14" id="KW-1185">Reference proteome</keyword>
<dbReference type="EMBL" id="JACOPB010000005">
    <property type="protein sequence ID" value="MBC5709024.1"/>
    <property type="molecule type" value="Genomic_DNA"/>
</dbReference>
<dbReference type="InterPro" id="IPR004358">
    <property type="entry name" value="Sig_transdc_His_kin-like_C"/>
</dbReference>
<feature type="modified residue" description="4-aspartylphosphate" evidence="8">
    <location>
        <position position="859"/>
    </location>
</feature>
<evidence type="ECO:0000256" key="5">
    <source>
        <dbReference type="ARBA" id="ARBA00022777"/>
    </source>
</evidence>
<dbReference type="Gene3D" id="3.40.50.2300">
    <property type="match status" value="1"/>
</dbReference>
<dbReference type="Pfam" id="PF00497">
    <property type="entry name" value="SBP_bac_3"/>
    <property type="match status" value="1"/>
</dbReference>
<evidence type="ECO:0000256" key="7">
    <source>
        <dbReference type="ARBA" id="ARBA00024867"/>
    </source>
</evidence>
<protein>
    <recommendedName>
        <fullName evidence="3">Stage 0 sporulation protein A homolog</fullName>
        <ecNumber evidence="2">2.7.13.3</ecNumber>
    </recommendedName>
</protein>
<feature type="domain" description="Response regulatory" evidence="12">
    <location>
        <begin position="807"/>
        <end position="928"/>
    </location>
</feature>
<evidence type="ECO:0000256" key="4">
    <source>
        <dbReference type="ARBA" id="ARBA00022553"/>
    </source>
</evidence>
<organism evidence="13 14">
    <name type="scientific">Hungatella hominis</name>
    <dbReference type="NCBI Taxonomy" id="2763050"/>
    <lineage>
        <taxon>Bacteria</taxon>
        <taxon>Bacillati</taxon>
        <taxon>Bacillota</taxon>
        <taxon>Clostridia</taxon>
        <taxon>Lachnospirales</taxon>
        <taxon>Lachnospiraceae</taxon>
        <taxon>Hungatella</taxon>
    </lineage>
</organism>
<reference evidence="13 14" key="1">
    <citation type="submission" date="2020-08" db="EMBL/GenBank/DDBJ databases">
        <title>Genome public.</title>
        <authorList>
            <person name="Liu C."/>
            <person name="Sun Q."/>
        </authorList>
    </citation>
    <scope>NUCLEOTIDE SEQUENCE [LARGE SCALE GENOMIC DNA]</scope>
    <source>
        <strain evidence="13 14">NSJ-66</strain>
    </source>
</reference>
<dbReference type="SUPFAM" id="SSF52172">
    <property type="entry name" value="CheY-like"/>
    <property type="match status" value="1"/>
</dbReference>
<dbReference type="InterPro" id="IPR036097">
    <property type="entry name" value="HisK_dim/P_sf"/>
</dbReference>
<dbReference type="RefSeq" id="WP_187022110.1">
    <property type="nucleotide sequence ID" value="NZ_JACOPB010000005.1"/>
</dbReference>
<dbReference type="Pfam" id="PF02518">
    <property type="entry name" value="HATPase_c"/>
    <property type="match status" value="1"/>
</dbReference>
<proteinExistence type="predicted"/>
<dbReference type="Gene3D" id="3.40.190.10">
    <property type="entry name" value="Periplasmic binding protein-like II"/>
    <property type="match status" value="4"/>
</dbReference>
<name>A0ABR7H756_9FIRM</name>
<dbReference type="SUPFAM" id="SSF53850">
    <property type="entry name" value="Periplasmic binding protein-like II"/>
    <property type="match status" value="2"/>
</dbReference>
<dbReference type="Pfam" id="PF00512">
    <property type="entry name" value="HisKA"/>
    <property type="match status" value="1"/>
</dbReference>